<proteinExistence type="evidence at transcript level"/>
<dbReference type="SUPFAM" id="SSF64356">
    <property type="entry name" value="SNARE-like"/>
    <property type="match status" value="1"/>
</dbReference>
<dbReference type="InterPro" id="IPR006722">
    <property type="entry name" value="Sedlin"/>
</dbReference>
<name>I2CQG8_NANGC</name>
<accession>I2CQG8</accession>
<dbReference type="EMBL" id="JU976072">
    <property type="protein sequence ID" value="AFJ69151.1"/>
    <property type="molecule type" value="mRNA"/>
</dbReference>
<reference evidence="1" key="2">
    <citation type="journal article" date="2012" name="Nat. Commun.">
        <title>Draft genome sequence and genetic transformation of the oleaginous alga Nannochloropis gaditana.</title>
        <authorList>
            <person name="Radakovits R."/>
            <person name="Jinkerson R.E."/>
            <person name="Fuerstenberg S.I."/>
            <person name="Tae H."/>
            <person name="Settlage R.E."/>
            <person name="Boore J.L."/>
            <person name="Posewitz M.C."/>
        </authorList>
    </citation>
    <scope>NUCLEOTIDE SEQUENCE</scope>
    <source>
        <strain evidence="1">CCMP526</strain>
    </source>
</reference>
<protein>
    <recommendedName>
        <fullName evidence="2">Trafficking protein particle complex subunit</fullName>
    </recommendedName>
</protein>
<dbReference type="GO" id="GO:0005737">
    <property type="term" value="C:cytoplasm"/>
    <property type="evidence" value="ECO:0007669"/>
    <property type="project" value="GOC"/>
</dbReference>
<reference evidence="1" key="1">
    <citation type="journal article" date="2012" name="Bioengineered">
        <title>Additional insights into the genome of the oleaginous model alga Nannochloropsis gaditana.</title>
        <authorList>
            <person name="Jinkerson R.E."/>
            <person name="Radakovits R."/>
            <person name="Posewitz M.C."/>
        </authorList>
    </citation>
    <scope>NUCLEOTIDE SEQUENCE</scope>
    <source>
        <strain evidence="1">CCMP526</strain>
    </source>
</reference>
<dbReference type="AlphaFoldDB" id="I2CQG8"/>
<sequence>MNLRAIDRFNGHIVHAFLTAGGTAFLLLHDGNRGEESLVGFFKDVYELYVKLLMNPFCEMDRPIVSSSFEARVRVLEKRWLR</sequence>
<dbReference type="InterPro" id="IPR011012">
    <property type="entry name" value="Longin-like_dom_sf"/>
</dbReference>
<dbReference type="PANTHER" id="PTHR12403">
    <property type="entry name" value="TRAFFICKING PROTEIN PARTICLE COMPLEX SUBUNIT 2"/>
    <property type="match status" value="1"/>
</dbReference>
<dbReference type="Pfam" id="PF04628">
    <property type="entry name" value="Sedlin_N"/>
    <property type="match status" value="1"/>
</dbReference>
<dbReference type="Gene3D" id="3.30.450.70">
    <property type="match status" value="1"/>
</dbReference>
<evidence type="ECO:0000313" key="1">
    <source>
        <dbReference type="EMBL" id="AFJ69151.1"/>
    </source>
</evidence>
<gene>
    <name evidence="1" type="ORF">NGATSA_2052600</name>
</gene>
<evidence type="ECO:0008006" key="2">
    <source>
        <dbReference type="Google" id="ProtNLM"/>
    </source>
</evidence>
<dbReference type="CDD" id="cd14825">
    <property type="entry name" value="TRAPPC2_sedlin"/>
    <property type="match status" value="1"/>
</dbReference>
<organism evidence="1">
    <name type="scientific">Nannochloropsis gaditana (strain CCMP526)</name>
    <name type="common">Green microalga</name>
    <name type="synonym">Microchloropsis gaditana</name>
    <dbReference type="NCBI Taxonomy" id="1093141"/>
    <lineage>
        <taxon>Eukaryota</taxon>
        <taxon>Sar</taxon>
        <taxon>Stramenopiles</taxon>
        <taxon>Ochrophyta</taxon>
        <taxon>Eustigmatophyceae</taxon>
        <taxon>Eustigmatales</taxon>
        <taxon>Monodopsidaceae</taxon>
        <taxon>Nannochloropsis</taxon>
    </lineage>
</organism>
<dbReference type="GO" id="GO:0006888">
    <property type="term" value="P:endoplasmic reticulum to Golgi vesicle-mediated transport"/>
    <property type="evidence" value="ECO:0007669"/>
    <property type="project" value="InterPro"/>
</dbReference>